<evidence type="ECO:0000313" key="11">
    <source>
        <dbReference type="Proteomes" id="UP000245771"/>
    </source>
</evidence>
<dbReference type="InterPro" id="IPR050352">
    <property type="entry name" value="ABCG_transporters"/>
</dbReference>
<evidence type="ECO:0000256" key="7">
    <source>
        <dbReference type="ARBA" id="ARBA00023136"/>
    </source>
</evidence>
<evidence type="ECO:0000256" key="2">
    <source>
        <dbReference type="ARBA" id="ARBA00022448"/>
    </source>
</evidence>
<evidence type="ECO:0000259" key="9">
    <source>
        <dbReference type="PROSITE" id="PS50893"/>
    </source>
</evidence>
<feature type="transmembrane region" description="Helical" evidence="8">
    <location>
        <begin position="703"/>
        <end position="724"/>
    </location>
</feature>
<keyword evidence="5" id="KW-0067">ATP-binding</keyword>
<dbReference type="InterPro" id="IPR027417">
    <property type="entry name" value="P-loop_NTPase"/>
</dbReference>
<evidence type="ECO:0000256" key="3">
    <source>
        <dbReference type="ARBA" id="ARBA00022692"/>
    </source>
</evidence>
<dbReference type="GO" id="GO:0140359">
    <property type="term" value="F:ABC-type transporter activity"/>
    <property type="evidence" value="ECO:0007669"/>
    <property type="project" value="InterPro"/>
</dbReference>
<organism evidence="10 11">
    <name type="scientific">Meira miltonrushii</name>
    <dbReference type="NCBI Taxonomy" id="1280837"/>
    <lineage>
        <taxon>Eukaryota</taxon>
        <taxon>Fungi</taxon>
        <taxon>Dikarya</taxon>
        <taxon>Basidiomycota</taxon>
        <taxon>Ustilaginomycotina</taxon>
        <taxon>Exobasidiomycetes</taxon>
        <taxon>Exobasidiales</taxon>
        <taxon>Brachybasidiaceae</taxon>
        <taxon>Meira</taxon>
    </lineage>
</organism>
<dbReference type="AlphaFoldDB" id="A0A316V1B1"/>
<dbReference type="InterPro" id="IPR017871">
    <property type="entry name" value="ABC_transporter-like_CS"/>
</dbReference>
<feature type="transmembrane region" description="Helical" evidence="8">
    <location>
        <begin position="817"/>
        <end position="839"/>
    </location>
</feature>
<feature type="transmembrane region" description="Helical" evidence="8">
    <location>
        <begin position="308"/>
        <end position="332"/>
    </location>
</feature>
<keyword evidence="2" id="KW-0813">Transport</keyword>
<dbReference type="Pfam" id="PF00005">
    <property type="entry name" value="ABC_tran"/>
    <property type="match status" value="1"/>
</dbReference>
<dbReference type="STRING" id="1280837.A0A316V1B1"/>
<dbReference type="RefSeq" id="XP_025351642.1">
    <property type="nucleotide sequence ID" value="XM_025497482.1"/>
</dbReference>
<dbReference type="InParanoid" id="A0A316V1B1"/>
<dbReference type="Pfam" id="PF01061">
    <property type="entry name" value="ABC2_membrane"/>
    <property type="match status" value="1"/>
</dbReference>
<proteinExistence type="predicted"/>
<dbReference type="InterPro" id="IPR003439">
    <property type="entry name" value="ABC_transporter-like_ATP-bd"/>
</dbReference>
<keyword evidence="3 8" id="KW-0812">Transmembrane</keyword>
<accession>A0A316V1B1</accession>
<feature type="transmembrane region" description="Helical" evidence="8">
    <location>
        <begin position="736"/>
        <end position="757"/>
    </location>
</feature>
<dbReference type="SMART" id="SM00382">
    <property type="entry name" value="AAA"/>
    <property type="match status" value="1"/>
</dbReference>
<dbReference type="InterPro" id="IPR013525">
    <property type="entry name" value="ABC2_TM"/>
</dbReference>
<keyword evidence="11" id="KW-1185">Reference proteome</keyword>
<dbReference type="PROSITE" id="PS00211">
    <property type="entry name" value="ABC_TRANSPORTER_1"/>
    <property type="match status" value="1"/>
</dbReference>
<dbReference type="PROSITE" id="PS50893">
    <property type="entry name" value="ABC_TRANSPORTER_2"/>
    <property type="match status" value="1"/>
</dbReference>
<dbReference type="SUPFAM" id="SSF52540">
    <property type="entry name" value="P-loop containing nucleoside triphosphate hydrolases"/>
    <property type="match status" value="1"/>
</dbReference>
<dbReference type="InterPro" id="IPR003593">
    <property type="entry name" value="AAA+_ATPase"/>
</dbReference>
<evidence type="ECO:0000256" key="6">
    <source>
        <dbReference type="ARBA" id="ARBA00022989"/>
    </source>
</evidence>
<evidence type="ECO:0000256" key="1">
    <source>
        <dbReference type="ARBA" id="ARBA00004141"/>
    </source>
</evidence>
<dbReference type="PANTHER" id="PTHR48041">
    <property type="entry name" value="ABC TRANSPORTER G FAMILY MEMBER 28"/>
    <property type="match status" value="1"/>
</dbReference>
<keyword evidence="6 8" id="KW-1133">Transmembrane helix</keyword>
<evidence type="ECO:0000313" key="10">
    <source>
        <dbReference type="EMBL" id="PWN31340.1"/>
    </source>
</evidence>
<feature type="transmembrane region" description="Helical" evidence="8">
    <location>
        <begin position="931"/>
        <end position="952"/>
    </location>
</feature>
<name>A0A316V1B1_9BASI</name>
<dbReference type="PANTHER" id="PTHR48041:SF91">
    <property type="entry name" value="ABC TRANSPORTER G FAMILY MEMBER 28"/>
    <property type="match status" value="1"/>
</dbReference>
<feature type="transmembrane region" description="Helical" evidence="8">
    <location>
        <begin position="787"/>
        <end position="805"/>
    </location>
</feature>
<dbReference type="Gene3D" id="3.40.50.300">
    <property type="entry name" value="P-loop containing nucleotide triphosphate hydrolases"/>
    <property type="match status" value="1"/>
</dbReference>
<dbReference type="GO" id="GO:0016020">
    <property type="term" value="C:membrane"/>
    <property type="evidence" value="ECO:0007669"/>
    <property type="project" value="UniProtKB-SubCell"/>
</dbReference>
<dbReference type="GeneID" id="37019263"/>
<evidence type="ECO:0000256" key="8">
    <source>
        <dbReference type="SAM" id="Phobius"/>
    </source>
</evidence>
<dbReference type="OrthoDB" id="66620at2759"/>
<keyword evidence="7 8" id="KW-0472">Membrane</keyword>
<protein>
    <recommendedName>
        <fullName evidence="9">ABC transporter domain-containing protein</fullName>
    </recommendedName>
</protein>
<sequence length="958" mass="104501">MSSTLPFFRQCPPGLGGNGCEEATCNSTFVDPTLRILKSANSTACSKCDDGFGGLNCNICKGLDSCDIRQTQVNRGVKGVAKSSSAQGQSNGLANYSINNTLTCNNQPRAITASYLQCDVEQATLSALFPGNLTITGIKVANVPNFTATGMAEWDAVSNSSYLSVFLDGVEQFYCQAENCASSNTTDHVQSSTAQWGTDLWHCSSFSCSCIETAKICSNPSFPLASIINSIGGSLDFPCDFVDPNNPFGQTQCKLSTAELNKFVGPDGLALRQCSYGSCVSQYDLEQDWQNSFLQRQSEQSGSLSNGVIAGLAILGASLAVFLVTLAFGYYLRRKASLLQRIDDRSAIGLAWKEIHYHADSAKSTTFMHKVPRERIQLKEYNSEHPSNLLPSSRGQYHILRGITSYALPGTLNFIIGPSGAGKSSLVDVLAGREKVGTVTGKLSWLSKNESHNGFEHRLIAVVDQDDSINLPGFMTVREALQFAAELSVPENVPKHERVRIVDETLQKLGLSQIANHRIGDARSRGISGGERRRLSLAVALVGQPKILIADECTSGLDAFSAQKVITALRDLACGINGGTTIIATLHQPSSQIFDLADRVILLSRGQTLFDGPPSASLDFCEKSGVPVPRGHNVADHMLALAFEGPEHQKHLRDTVLPDDFVQSALPINHGSRGSQTVTTFITQLHALTARSLLMTKREKTGAIAHILGSAIVSVFIGACFFKVKLDLGGFQNRVGSMFVMTILILFSSLSAVVGLAKMRLLMMRERANGLYSPWSWVAAHLTYELVLLRAIPTILMVCIIYWMVGLRSSASDFFQFILIMVVFAWVIAIYNMILAAYIEDLSTAILLAAVYILFNIFMAGFVMSLNSMPSVVKWLRWIVPSKYALEAVADNQLQGLQFIDTFAGVPVRTDVSLFANKLFGFEDGAYYRDLIVLACGFLIGFSFLLFLAVWWRMRELR</sequence>
<reference evidence="10 11" key="1">
    <citation type="journal article" date="2018" name="Mol. Biol. Evol.">
        <title>Broad Genomic Sampling Reveals a Smut Pathogenic Ancestry of the Fungal Clade Ustilaginomycotina.</title>
        <authorList>
            <person name="Kijpornyongpan T."/>
            <person name="Mondo S.J."/>
            <person name="Barry K."/>
            <person name="Sandor L."/>
            <person name="Lee J."/>
            <person name="Lipzen A."/>
            <person name="Pangilinan J."/>
            <person name="LaButti K."/>
            <person name="Hainaut M."/>
            <person name="Henrissat B."/>
            <person name="Grigoriev I.V."/>
            <person name="Spatafora J.W."/>
            <person name="Aime M.C."/>
        </authorList>
    </citation>
    <scope>NUCLEOTIDE SEQUENCE [LARGE SCALE GENOMIC DNA]</scope>
    <source>
        <strain evidence="10 11">MCA 3882</strain>
    </source>
</reference>
<dbReference type="GO" id="GO:0016887">
    <property type="term" value="F:ATP hydrolysis activity"/>
    <property type="evidence" value="ECO:0007669"/>
    <property type="project" value="InterPro"/>
</dbReference>
<comment type="subcellular location">
    <subcellularLocation>
        <location evidence="1">Membrane</location>
        <topology evidence="1">Multi-pass membrane protein</topology>
    </subcellularLocation>
</comment>
<feature type="transmembrane region" description="Helical" evidence="8">
    <location>
        <begin position="846"/>
        <end position="866"/>
    </location>
</feature>
<keyword evidence="4" id="KW-0547">Nucleotide-binding</keyword>
<gene>
    <name evidence="10" type="ORF">FA14DRAFT_151646</name>
</gene>
<dbReference type="GO" id="GO:0005524">
    <property type="term" value="F:ATP binding"/>
    <property type="evidence" value="ECO:0007669"/>
    <property type="project" value="UniProtKB-KW"/>
</dbReference>
<feature type="domain" description="ABC transporter" evidence="9">
    <location>
        <begin position="384"/>
        <end position="630"/>
    </location>
</feature>
<dbReference type="EMBL" id="KZ819611">
    <property type="protein sequence ID" value="PWN31340.1"/>
    <property type="molecule type" value="Genomic_DNA"/>
</dbReference>
<evidence type="ECO:0000256" key="4">
    <source>
        <dbReference type="ARBA" id="ARBA00022741"/>
    </source>
</evidence>
<dbReference type="Proteomes" id="UP000245771">
    <property type="component" value="Unassembled WGS sequence"/>
</dbReference>
<evidence type="ECO:0000256" key="5">
    <source>
        <dbReference type="ARBA" id="ARBA00022840"/>
    </source>
</evidence>